<dbReference type="Gene3D" id="3.90.640.20">
    <property type="entry name" value="Heat-shock cognate protein, ATPase"/>
    <property type="match status" value="1"/>
</dbReference>
<dbReference type="GO" id="GO:0016810">
    <property type="term" value="F:hydrolase activity, acting on carbon-nitrogen (but not peptide) bonds"/>
    <property type="evidence" value="ECO:0007669"/>
    <property type="project" value="InterPro"/>
</dbReference>
<evidence type="ECO:0000313" key="5">
    <source>
        <dbReference type="EMBL" id="KGR76082.1"/>
    </source>
</evidence>
<evidence type="ECO:0000256" key="3">
    <source>
        <dbReference type="SAM" id="Phobius"/>
    </source>
</evidence>
<evidence type="ECO:0000313" key="6">
    <source>
        <dbReference type="Proteomes" id="UP000030408"/>
    </source>
</evidence>
<keyword evidence="6" id="KW-1185">Reference proteome</keyword>
<dbReference type="Gene3D" id="3.20.20.370">
    <property type="entry name" value="Glycoside hydrolase/deacetylase"/>
    <property type="match status" value="1"/>
</dbReference>
<keyword evidence="3" id="KW-1133">Transmembrane helix</keyword>
<keyword evidence="1" id="KW-0479">Metal-binding</keyword>
<keyword evidence="3" id="KW-0812">Transmembrane</keyword>
<protein>
    <recommendedName>
        <fullName evidence="4">NodB homology domain-containing protein</fullName>
    </recommendedName>
</protein>
<name>A0A0A3IML5_9BACL</name>
<dbReference type="PROSITE" id="PS51677">
    <property type="entry name" value="NODB"/>
    <property type="match status" value="1"/>
</dbReference>
<keyword evidence="3" id="KW-0472">Membrane</keyword>
<dbReference type="STRING" id="1384057.CD33_07840"/>
<dbReference type="Pfam" id="PF11738">
    <property type="entry name" value="DUF3298"/>
    <property type="match status" value="1"/>
</dbReference>
<dbReference type="AlphaFoldDB" id="A0A0A3IML5"/>
<comment type="caution">
    <text evidence="5">The sequence shown here is derived from an EMBL/GenBank/DDBJ whole genome shotgun (WGS) entry which is preliminary data.</text>
</comment>
<dbReference type="GO" id="GO:0005975">
    <property type="term" value="P:carbohydrate metabolic process"/>
    <property type="evidence" value="ECO:0007669"/>
    <property type="project" value="InterPro"/>
</dbReference>
<evidence type="ECO:0000259" key="4">
    <source>
        <dbReference type="PROSITE" id="PS51677"/>
    </source>
</evidence>
<proteinExistence type="predicted"/>
<reference evidence="5 6" key="1">
    <citation type="submission" date="2014-02" db="EMBL/GenBank/DDBJ databases">
        <title>Draft genome sequence of Lysinibacillus sinduriensis JCM 15800.</title>
        <authorList>
            <person name="Zhang F."/>
            <person name="Wang G."/>
            <person name="Zhang L."/>
        </authorList>
    </citation>
    <scope>NUCLEOTIDE SEQUENCE [LARGE SCALE GENOMIC DNA]</scope>
    <source>
        <strain evidence="5 6">JCM 15800</strain>
    </source>
</reference>
<organism evidence="5 6">
    <name type="scientific">Ureibacillus sinduriensis BLB-1 = JCM 15800</name>
    <dbReference type="NCBI Taxonomy" id="1384057"/>
    <lineage>
        <taxon>Bacteria</taxon>
        <taxon>Bacillati</taxon>
        <taxon>Bacillota</taxon>
        <taxon>Bacilli</taxon>
        <taxon>Bacillales</taxon>
        <taxon>Caryophanaceae</taxon>
        <taxon>Ureibacillus</taxon>
    </lineage>
</organism>
<dbReference type="PANTHER" id="PTHR10587">
    <property type="entry name" value="GLYCOSYL TRANSFERASE-RELATED"/>
    <property type="match status" value="1"/>
</dbReference>
<gene>
    <name evidence="5" type="ORF">CD33_07840</name>
</gene>
<dbReference type="InterPro" id="IPR002509">
    <property type="entry name" value="NODB_dom"/>
</dbReference>
<evidence type="ECO:0000256" key="1">
    <source>
        <dbReference type="ARBA" id="ARBA00022723"/>
    </source>
</evidence>
<dbReference type="RefSeq" id="WP_036199687.1">
    <property type="nucleotide sequence ID" value="NZ_AVCY01000009.1"/>
</dbReference>
<evidence type="ECO:0000256" key="2">
    <source>
        <dbReference type="ARBA" id="ARBA00022801"/>
    </source>
</evidence>
<dbReference type="PANTHER" id="PTHR10587:SF133">
    <property type="entry name" value="CHITIN DEACETYLASE 1-RELATED"/>
    <property type="match status" value="1"/>
</dbReference>
<dbReference type="EMBL" id="JPVO01000047">
    <property type="protein sequence ID" value="KGR76082.1"/>
    <property type="molecule type" value="Genomic_DNA"/>
</dbReference>
<dbReference type="InterPro" id="IPR050248">
    <property type="entry name" value="Polysacc_deacetylase_ArnD"/>
</dbReference>
<sequence>MKRQPWLDVLLLSSIFTLTVLIGMFIFITGDSKYQETTVSASSRTEQTKKPVSQGEIEEKRAIESAIEVPSDFEGIQLFKETSDDSTPPYSIMLPVTKYEKLNKEITQYIETTKQQYLSAAEQKKQHNPLAKSNLKIQVKISKYKQTYYSIIFTKKETLDGKNTYETFNTVVFNEKTGQKIVPWYLFNQDVKNLEKLSKYVYQKMLGQKGYKDNINLAKWKQASYPYWERYNRFAIENDSLVLYYNKGEFSNNAIGSPSLSIPLTFINPILAPEFQTQTKSEITILSPGQKEKPGKRVALTFDDGPHKSITSEILNTLDKYHAKATFFMVGKQVQENATVANDVLSRGHEIGNHTWKHANLTKLKPENILSEVDSTNNIIYKATGHYPTVFRPPYGAKNKQVTDLMEMPVVLWTIDTLDWKYRDSSKLLPMIQKSIKNNDIILMHDIHQSTADGLESVLIYLQKQGYECVTVSEILNSQK</sequence>
<dbReference type="eggNOG" id="COG0726">
    <property type="taxonomic scope" value="Bacteria"/>
</dbReference>
<dbReference type="SUPFAM" id="SSF88713">
    <property type="entry name" value="Glycoside hydrolase/deacetylase"/>
    <property type="match status" value="1"/>
</dbReference>
<dbReference type="Proteomes" id="UP000030408">
    <property type="component" value="Unassembled WGS sequence"/>
</dbReference>
<dbReference type="InterPro" id="IPR021729">
    <property type="entry name" value="DUF3298"/>
</dbReference>
<dbReference type="CDD" id="cd10954">
    <property type="entry name" value="CE4_CtAXE_like"/>
    <property type="match status" value="1"/>
</dbReference>
<feature type="transmembrane region" description="Helical" evidence="3">
    <location>
        <begin position="7"/>
        <end position="28"/>
    </location>
</feature>
<dbReference type="InterPro" id="IPR037126">
    <property type="entry name" value="PdaC/RsiV-like_sf"/>
</dbReference>
<keyword evidence="2" id="KW-0378">Hydrolase</keyword>
<accession>A0A0A3IML5</accession>
<feature type="domain" description="NodB homology" evidence="4">
    <location>
        <begin position="296"/>
        <end position="470"/>
    </location>
</feature>
<dbReference type="GO" id="GO:0046872">
    <property type="term" value="F:metal ion binding"/>
    <property type="evidence" value="ECO:0007669"/>
    <property type="project" value="UniProtKB-KW"/>
</dbReference>
<dbReference type="GO" id="GO:0016020">
    <property type="term" value="C:membrane"/>
    <property type="evidence" value="ECO:0007669"/>
    <property type="project" value="TreeGrafter"/>
</dbReference>
<dbReference type="InterPro" id="IPR011330">
    <property type="entry name" value="Glyco_hydro/deAcase_b/a-brl"/>
</dbReference>
<dbReference type="Pfam" id="PF01522">
    <property type="entry name" value="Polysacc_deac_1"/>
    <property type="match status" value="1"/>
</dbReference>